<reference evidence="2" key="2">
    <citation type="submission" date="2020-05" db="UniProtKB">
        <authorList>
            <consortium name="EnsemblMetazoa"/>
        </authorList>
    </citation>
    <scope>IDENTIFICATION</scope>
    <source>
        <strain evidence="2">IAEA</strain>
    </source>
</reference>
<evidence type="ECO:0000256" key="1">
    <source>
        <dbReference type="SAM" id="Phobius"/>
    </source>
</evidence>
<keyword evidence="3" id="KW-1185">Reference proteome</keyword>
<keyword evidence="1" id="KW-0472">Membrane</keyword>
<accession>A0A1B0AJ76</accession>
<name>A0A1B0AJ76_GLOPL</name>
<dbReference type="AlphaFoldDB" id="A0A1B0AJ76"/>
<keyword evidence="1" id="KW-0812">Transmembrane</keyword>
<proteinExistence type="predicted"/>
<feature type="transmembrane region" description="Helical" evidence="1">
    <location>
        <begin position="38"/>
        <end position="57"/>
    </location>
</feature>
<evidence type="ECO:0000313" key="3">
    <source>
        <dbReference type="Proteomes" id="UP000092445"/>
    </source>
</evidence>
<reference evidence="3" key="1">
    <citation type="submission" date="2014-03" db="EMBL/GenBank/DDBJ databases">
        <authorList>
            <person name="Aksoy S."/>
            <person name="Warren W."/>
            <person name="Wilson R.K."/>
        </authorList>
    </citation>
    <scope>NUCLEOTIDE SEQUENCE [LARGE SCALE GENOMIC DNA]</scope>
    <source>
        <strain evidence="3">IAEA</strain>
    </source>
</reference>
<dbReference type="Proteomes" id="UP000092445">
    <property type="component" value="Unassembled WGS sequence"/>
</dbReference>
<dbReference type="VEuPathDB" id="VectorBase:GPAI047564"/>
<organism evidence="2 3">
    <name type="scientific">Glossina pallidipes</name>
    <name type="common">Tsetse fly</name>
    <dbReference type="NCBI Taxonomy" id="7398"/>
    <lineage>
        <taxon>Eukaryota</taxon>
        <taxon>Metazoa</taxon>
        <taxon>Ecdysozoa</taxon>
        <taxon>Arthropoda</taxon>
        <taxon>Hexapoda</taxon>
        <taxon>Insecta</taxon>
        <taxon>Pterygota</taxon>
        <taxon>Neoptera</taxon>
        <taxon>Endopterygota</taxon>
        <taxon>Diptera</taxon>
        <taxon>Brachycera</taxon>
        <taxon>Muscomorpha</taxon>
        <taxon>Hippoboscoidea</taxon>
        <taxon>Glossinidae</taxon>
        <taxon>Glossina</taxon>
    </lineage>
</organism>
<dbReference type="EnsemblMetazoa" id="GPAI047564-RA">
    <property type="protein sequence ID" value="GPAI047564-PA"/>
    <property type="gene ID" value="GPAI047564"/>
</dbReference>
<keyword evidence="1" id="KW-1133">Transmembrane helix</keyword>
<protein>
    <submittedName>
        <fullName evidence="2">Uncharacterized protein</fullName>
    </submittedName>
</protein>
<sequence>MIHKVTAPARKYLPALLSCCCFGRIALKLEIGQNHQEGRILVIILTSFVVIIIGSVAKPENVNPAQLKPYPWKQIKIKVKSNKNKLLMYPYFKYSFVIGAFMNIKVTRGTSCWPRK</sequence>
<feature type="transmembrane region" description="Helical" evidence="1">
    <location>
        <begin position="86"/>
        <end position="104"/>
    </location>
</feature>
<evidence type="ECO:0000313" key="2">
    <source>
        <dbReference type="EnsemblMetazoa" id="GPAI047564-PA"/>
    </source>
</evidence>